<dbReference type="EMBL" id="FPBD01000006">
    <property type="protein sequence ID" value="SFU02830.1"/>
    <property type="molecule type" value="Genomic_DNA"/>
</dbReference>
<dbReference type="Proteomes" id="UP000183371">
    <property type="component" value="Unassembled WGS sequence"/>
</dbReference>
<name>A0A1I7CTT3_9HYPH</name>
<dbReference type="RefSeq" id="WP_128647457.1">
    <property type="nucleotide sequence ID" value="NZ_FPBD01000006.1"/>
</dbReference>
<gene>
    <name evidence="1" type="ORF">SAMN05444141_106422</name>
</gene>
<proteinExistence type="predicted"/>
<dbReference type="InterPro" id="IPR016181">
    <property type="entry name" value="Acyl_CoA_acyltransferase"/>
</dbReference>
<dbReference type="Gene3D" id="3.40.630.30">
    <property type="match status" value="1"/>
</dbReference>
<protein>
    <recommendedName>
        <fullName evidence="3">Acetyltransferase (GNAT) domain-containing protein</fullName>
    </recommendedName>
</protein>
<organism evidence="1 2">
    <name type="scientific">Pseudovibrio denitrificans</name>
    <dbReference type="NCBI Taxonomy" id="258256"/>
    <lineage>
        <taxon>Bacteria</taxon>
        <taxon>Pseudomonadati</taxon>
        <taxon>Pseudomonadota</taxon>
        <taxon>Alphaproteobacteria</taxon>
        <taxon>Hyphomicrobiales</taxon>
        <taxon>Stappiaceae</taxon>
        <taxon>Pseudovibrio</taxon>
    </lineage>
</organism>
<dbReference type="SUPFAM" id="SSF55729">
    <property type="entry name" value="Acyl-CoA N-acyltransferases (Nat)"/>
    <property type="match status" value="1"/>
</dbReference>
<evidence type="ECO:0000313" key="2">
    <source>
        <dbReference type="Proteomes" id="UP000183371"/>
    </source>
</evidence>
<evidence type="ECO:0000313" key="1">
    <source>
        <dbReference type="EMBL" id="SFU02830.1"/>
    </source>
</evidence>
<keyword evidence="2" id="KW-1185">Reference proteome</keyword>
<accession>A0A1I7CTT3</accession>
<sequence>MEDLSYRMFIVEREGVPISVTYYMGVARGDAAWWGFYLTDQGLETQADLLDVWAHVETAGIIYPFKYMNVKSIFCEVRTENTSVLSWHKRFGFEVLPQEVSANTKNYDLVVKGLSRERYSTLLQRGLYKRGAKVDFQCHPFDD</sequence>
<evidence type="ECO:0008006" key="3">
    <source>
        <dbReference type="Google" id="ProtNLM"/>
    </source>
</evidence>
<dbReference type="AlphaFoldDB" id="A0A1I7CTT3"/>
<reference evidence="2" key="1">
    <citation type="submission" date="2016-10" db="EMBL/GenBank/DDBJ databases">
        <authorList>
            <person name="Varghese N."/>
            <person name="Submissions S."/>
        </authorList>
    </citation>
    <scope>NUCLEOTIDE SEQUENCE [LARGE SCALE GENOMIC DNA]</scope>
    <source>
        <strain evidence="2">DSM 17465</strain>
    </source>
</reference>